<evidence type="ECO:0000313" key="2">
    <source>
        <dbReference type="Proteomes" id="UP001262889"/>
    </source>
</evidence>
<reference evidence="1 2" key="1">
    <citation type="submission" date="2023-09" db="EMBL/GenBank/DDBJ databases">
        <authorList>
            <person name="Rey-Velasco X."/>
        </authorList>
    </citation>
    <scope>NUCLEOTIDE SEQUENCE [LARGE SCALE GENOMIC DNA]</scope>
    <source>
        <strain evidence="1 2">F363</strain>
    </source>
</reference>
<dbReference type="RefSeq" id="WP_311533269.1">
    <property type="nucleotide sequence ID" value="NZ_JAVRHQ010000001.1"/>
</dbReference>
<proteinExistence type="predicted"/>
<evidence type="ECO:0000313" key="1">
    <source>
        <dbReference type="EMBL" id="MDT0641559.1"/>
    </source>
</evidence>
<name>A0ABU3C5F0_9FLAO</name>
<dbReference type="EMBL" id="JAVRHQ010000001">
    <property type="protein sequence ID" value="MDT0641559.1"/>
    <property type="molecule type" value="Genomic_DNA"/>
</dbReference>
<accession>A0ABU3C5F0</accession>
<dbReference type="Proteomes" id="UP001262889">
    <property type="component" value="Unassembled WGS sequence"/>
</dbReference>
<organism evidence="1 2">
    <name type="scientific">Autumnicola tepida</name>
    <dbReference type="NCBI Taxonomy" id="3075595"/>
    <lineage>
        <taxon>Bacteria</taxon>
        <taxon>Pseudomonadati</taxon>
        <taxon>Bacteroidota</taxon>
        <taxon>Flavobacteriia</taxon>
        <taxon>Flavobacteriales</taxon>
        <taxon>Flavobacteriaceae</taxon>
        <taxon>Autumnicola</taxon>
    </lineage>
</organism>
<gene>
    <name evidence="1" type="ORF">RM553_01825</name>
</gene>
<protein>
    <submittedName>
        <fullName evidence="1">Uncharacterized protein</fullName>
    </submittedName>
</protein>
<keyword evidence="2" id="KW-1185">Reference proteome</keyword>
<sequence length="97" mass="11120">MEQLKPLSDFFMAIEQDGRISITHIGIYAALLEYQVQMGYSNPILAFSYDIMKIAKISSAMTYHKCVKDLNAYGYIRYEPSFNKNKGSKIYFPESDG</sequence>
<comment type="caution">
    <text evidence="1">The sequence shown here is derived from an EMBL/GenBank/DDBJ whole genome shotgun (WGS) entry which is preliminary data.</text>
</comment>